<keyword evidence="1" id="KW-0560">Oxidoreductase</keyword>
<dbReference type="Gene3D" id="3.40.605.10">
    <property type="entry name" value="Aldehyde Dehydrogenase, Chain A, domain 1"/>
    <property type="match status" value="1"/>
</dbReference>
<protein>
    <recommendedName>
        <fullName evidence="2">Aldehyde dehydrogenase domain-containing protein</fullName>
    </recommendedName>
</protein>
<evidence type="ECO:0000313" key="4">
    <source>
        <dbReference type="RefSeq" id="XP_030982391.1"/>
    </source>
</evidence>
<reference evidence="4" key="3">
    <citation type="submission" date="2025-08" db="UniProtKB">
        <authorList>
            <consortium name="RefSeq"/>
        </authorList>
    </citation>
    <scope>IDENTIFICATION</scope>
    <source>
        <strain evidence="4">NI907</strain>
    </source>
</reference>
<evidence type="ECO:0000256" key="1">
    <source>
        <dbReference type="ARBA" id="ARBA00023002"/>
    </source>
</evidence>
<dbReference type="SUPFAM" id="SSF53720">
    <property type="entry name" value="ALDH-like"/>
    <property type="match status" value="1"/>
</dbReference>
<accession>A0A6P8B583</accession>
<dbReference type="Pfam" id="PF00171">
    <property type="entry name" value="Aldedh"/>
    <property type="match status" value="1"/>
</dbReference>
<dbReference type="InterPro" id="IPR016162">
    <property type="entry name" value="Ald_DH_N"/>
</dbReference>
<dbReference type="InterPro" id="IPR015590">
    <property type="entry name" value="Aldehyde_DH_dom"/>
</dbReference>
<organism evidence="3 4">
    <name type="scientific">Pyricularia grisea</name>
    <name type="common">Crabgrass-specific blast fungus</name>
    <name type="synonym">Magnaporthe grisea</name>
    <dbReference type="NCBI Taxonomy" id="148305"/>
    <lineage>
        <taxon>Eukaryota</taxon>
        <taxon>Fungi</taxon>
        <taxon>Dikarya</taxon>
        <taxon>Ascomycota</taxon>
        <taxon>Pezizomycotina</taxon>
        <taxon>Sordariomycetes</taxon>
        <taxon>Sordariomycetidae</taxon>
        <taxon>Magnaporthales</taxon>
        <taxon>Pyriculariaceae</taxon>
        <taxon>Pyricularia</taxon>
    </lineage>
</organism>
<feature type="domain" description="Aldehyde dehydrogenase" evidence="2">
    <location>
        <begin position="4"/>
        <end position="64"/>
    </location>
</feature>
<dbReference type="InterPro" id="IPR050740">
    <property type="entry name" value="Aldehyde_DH_Superfamily"/>
</dbReference>
<dbReference type="RefSeq" id="XP_030982391.1">
    <property type="nucleotide sequence ID" value="XM_031126726.1"/>
</dbReference>
<dbReference type="GO" id="GO:0005737">
    <property type="term" value="C:cytoplasm"/>
    <property type="evidence" value="ECO:0007669"/>
    <property type="project" value="TreeGrafter"/>
</dbReference>
<dbReference type="GO" id="GO:0009450">
    <property type="term" value="P:gamma-aminobutyric acid catabolic process"/>
    <property type="evidence" value="ECO:0007669"/>
    <property type="project" value="TreeGrafter"/>
</dbReference>
<dbReference type="GeneID" id="41961635"/>
<evidence type="ECO:0000259" key="2">
    <source>
        <dbReference type="Pfam" id="PF00171"/>
    </source>
</evidence>
<dbReference type="Proteomes" id="UP000515153">
    <property type="component" value="Chromosome I"/>
</dbReference>
<dbReference type="KEGG" id="pgri:PgNI_06705"/>
<proteinExistence type="predicted"/>
<sequence length="65" mass="7244">MTSIIWEIGKARPTAIIEMLFATSFLEWFAEEAPCIYGDVIQYSNRSFPVSVFKQPVGVCGPITS</sequence>
<name>A0A6P8B583_PYRGI</name>
<reference evidence="3 4" key="1">
    <citation type="journal article" date="2019" name="Mol. Biol. Evol.">
        <title>Blast fungal genomes show frequent chromosomal changes, gene gains and losses, and effector gene turnover.</title>
        <authorList>
            <person name="Gomez Luciano L.B."/>
            <person name="Jason Tsai I."/>
            <person name="Chuma I."/>
            <person name="Tosa Y."/>
            <person name="Chen Y.H."/>
            <person name="Li J.Y."/>
            <person name="Li M.Y."/>
            <person name="Jade Lu M.Y."/>
            <person name="Nakayashiki H."/>
            <person name="Li W.H."/>
        </authorList>
    </citation>
    <scope>NUCLEOTIDE SEQUENCE [LARGE SCALE GENOMIC DNA]</scope>
    <source>
        <strain evidence="3 4">NI907</strain>
    </source>
</reference>
<dbReference type="InterPro" id="IPR016161">
    <property type="entry name" value="Ald_DH/histidinol_DH"/>
</dbReference>
<evidence type="ECO:0000313" key="3">
    <source>
        <dbReference type="Proteomes" id="UP000515153"/>
    </source>
</evidence>
<keyword evidence="3" id="KW-1185">Reference proteome</keyword>
<dbReference type="PANTHER" id="PTHR43353">
    <property type="entry name" value="SUCCINATE-SEMIALDEHYDE DEHYDROGENASE, MITOCHONDRIAL"/>
    <property type="match status" value="1"/>
</dbReference>
<gene>
    <name evidence="4" type="ORF">PgNI_06705</name>
</gene>
<dbReference type="GO" id="GO:0004777">
    <property type="term" value="F:succinate-semialdehyde dehydrogenase (NAD+) activity"/>
    <property type="evidence" value="ECO:0007669"/>
    <property type="project" value="TreeGrafter"/>
</dbReference>
<reference evidence="4" key="2">
    <citation type="submission" date="2019-10" db="EMBL/GenBank/DDBJ databases">
        <authorList>
            <consortium name="NCBI Genome Project"/>
        </authorList>
    </citation>
    <scope>NUCLEOTIDE SEQUENCE</scope>
    <source>
        <strain evidence="4">NI907</strain>
    </source>
</reference>
<dbReference type="AlphaFoldDB" id="A0A6P8B583"/>
<dbReference type="PANTHER" id="PTHR43353:SF11">
    <property type="entry name" value="SUCCINATE SEMIALDEHYDE DEHYDROGENASE (EUROFUNG)"/>
    <property type="match status" value="1"/>
</dbReference>